<keyword evidence="3" id="KW-1185">Reference proteome</keyword>
<evidence type="ECO:0000313" key="2">
    <source>
        <dbReference type="EMBL" id="ESE42853.1"/>
    </source>
</evidence>
<keyword evidence="1" id="KW-1133">Transmembrane helix</keyword>
<organism evidence="2 3">
    <name type="scientific">Shewanella decolorationis S12</name>
    <dbReference type="NCBI Taxonomy" id="1353536"/>
    <lineage>
        <taxon>Bacteria</taxon>
        <taxon>Pseudomonadati</taxon>
        <taxon>Pseudomonadota</taxon>
        <taxon>Gammaproteobacteria</taxon>
        <taxon>Alteromonadales</taxon>
        <taxon>Shewanellaceae</taxon>
        <taxon>Shewanella</taxon>
    </lineage>
</organism>
<name>A0ABP2Z7A6_9GAMM</name>
<protein>
    <submittedName>
        <fullName evidence="2">Uncharacterized protein</fullName>
    </submittedName>
</protein>
<evidence type="ECO:0000313" key="3">
    <source>
        <dbReference type="Proteomes" id="UP000017548"/>
    </source>
</evidence>
<keyword evidence="1" id="KW-0472">Membrane</keyword>
<dbReference type="Proteomes" id="UP000017548">
    <property type="component" value="Unassembled WGS sequence"/>
</dbReference>
<keyword evidence="1" id="KW-0812">Transmembrane</keyword>
<feature type="transmembrane region" description="Helical" evidence="1">
    <location>
        <begin position="21"/>
        <end position="43"/>
    </location>
</feature>
<dbReference type="EMBL" id="AXZL01000043">
    <property type="protein sequence ID" value="ESE42853.1"/>
    <property type="molecule type" value="Genomic_DNA"/>
</dbReference>
<reference evidence="2 3" key="1">
    <citation type="journal article" date="2013" name="Genome Announc.">
        <title>Draft Genome Sequence of Shewanella decolorationis S12, a Dye-Degrading Bacterium Isolated from a Wastewater Treatment Plant.</title>
        <authorList>
            <person name="Xu M."/>
            <person name="Fang Y."/>
            <person name="Liu J."/>
            <person name="Chen X."/>
            <person name="Sun G."/>
            <person name="Guo J."/>
            <person name="Hua Z."/>
            <person name="Tu Q."/>
            <person name="Wu L."/>
            <person name="Zhou J."/>
            <person name="Liu X."/>
        </authorList>
    </citation>
    <scope>NUCLEOTIDE SEQUENCE [LARGE SCALE GENOMIC DNA]</scope>
    <source>
        <strain evidence="2 3">S12</strain>
    </source>
</reference>
<sequence length="51" mass="5707">MIMGKWVSKSKEWTYYGNIGGYITLIIHAAAQTVSIIALGNSFKWPAQLTF</sequence>
<proteinExistence type="predicted"/>
<gene>
    <name evidence="2" type="ORF">SHD_0500</name>
</gene>
<accession>A0ABP2Z7A6</accession>
<evidence type="ECO:0000256" key="1">
    <source>
        <dbReference type="SAM" id="Phobius"/>
    </source>
</evidence>
<comment type="caution">
    <text evidence="2">The sequence shown here is derived from an EMBL/GenBank/DDBJ whole genome shotgun (WGS) entry which is preliminary data.</text>
</comment>